<dbReference type="PIRSF" id="PIRSF001439">
    <property type="entry name" value="CryM"/>
    <property type="match status" value="1"/>
</dbReference>
<dbReference type="InterPro" id="IPR003462">
    <property type="entry name" value="ODC_Mu_crystall"/>
</dbReference>
<organism evidence="1 2">
    <name type="scientific">Zophobihabitans entericus</name>
    <dbReference type="NCBI Taxonomy" id="1635327"/>
    <lineage>
        <taxon>Bacteria</taxon>
        <taxon>Pseudomonadati</taxon>
        <taxon>Pseudomonadota</taxon>
        <taxon>Gammaproteobacteria</taxon>
        <taxon>Orbales</taxon>
        <taxon>Orbaceae</taxon>
        <taxon>Zophobihabitans</taxon>
    </lineage>
</organism>
<dbReference type="Pfam" id="PF02423">
    <property type="entry name" value="OCD_Mu_crystall"/>
    <property type="match status" value="1"/>
</dbReference>
<dbReference type="PANTHER" id="PTHR13812">
    <property type="entry name" value="KETIMINE REDUCTASE MU-CRYSTALLIN"/>
    <property type="match status" value="1"/>
</dbReference>
<dbReference type="Gene3D" id="3.30.1780.10">
    <property type="entry name" value="ornithine cyclodeaminase, domain 1"/>
    <property type="match status" value="1"/>
</dbReference>
<dbReference type="Proteomes" id="UP000501168">
    <property type="component" value="Chromosome"/>
</dbReference>
<evidence type="ECO:0000313" key="1">
    <source>
        <dbReference type="EMBL" id="QIQ20405.1"/>
    </source>
</evidence>
<dbReference type="GO" id="GO:0005737">
    <property type="term" value="C:cytoplasm"/>
    <property type="evidence" value="ECO:0007669"/>
    <property type="project" value="TreeGrafter"/>
</dbReference>
<dbReference type="InParanoid" id="A0A6G9I868"/>
<dbReference type="InterPro" id="IPR036291">
    <property type="entry name" value="NAD(P)-bd_dom_sf"/>
</dbReference>
<dbReference type="InterPro" id="IPR023401">
    <property type="entry name" value="ODC_N"/>
</dbReference>
<evidence type="ECO:0000313" key="2">
    <source>
        <dbReference type="Proteomes" id="UP000501168"/>
    </source>
</evidence>
<sequence>MQNPNNNPAKTGAVVTLTDADLDQYLKNIDVLSIMEKTFAAFAKGQVVQPSQTLTLFPEDRGDFITYQGALSHFNVFGAKLSPYIPTAGAPIITAWTMLMSMETGLPLLLCDSGRLTRERTAATTALAVKKLAPAESKILTIIGTGAIGKAHLMHTLKLRDWQEIRLYSLDLVRDTEKQQAFKAIDSRIVVCDSAKAAVHLSDVVMLCTSSGKPVIDVNDIGKQALITSISTNVAQAHEIDPKALNSMHVYCDYKATTPASAGEMVLAARDHGWSAGKIVGDLTDLCSPSPIKPAYDKSIFFRSIGLGIEDIAIAYAIYSQF</sequence>
<gene>
    <name evidence="1" type="ORF">IPMB12_01150</name>
</gene>
<name>A0A6G9I868_9GAMM</name>
<dbReference type="SUPFAM" id="SSF51735">
    <property type="entry name" value="NAD(P)-binding Rossmann-fold domains"/>
    <property type="match status" value="1"/>
</dbReference>
<dbReference type="Gene3D" id="3.40.50.720">
    <property type="entry name" value="NAD(P)-binding Rossmann-like Domain"/>
    <property type="match status" value="1"/>
</dbReference>
<dbReference type="AlphaFoldDB" id="A0A6G9I868"/>
<proteinExistence type="predicted"/>
<dbReference type="EMBL" id="CP050253">
    <property type="protein sequence ID" value="QIQ20405.1"/>
    <property type="molecule type" value="Genomic_DNA"/>
</dbReference>
<accession>A0A6G9I868</accession>
<dbReference type="KEGG" id="orb:IPMB12_01150"/>
<dbReference type="PANTHER" id="PTHR13812:SF19">
    <property type="entry name" value="KETIMINE REDUCTASE MU-CRYSTALLIN"/>
    <property type="match status" value="1"/>
</dbReference>
<reference evidence="1 2" key="1">
    <citation type="submission" date="2020-03" db="EMBL/GenBank/DDBJ databases">
        <title>Complete genome sequence of Orbus sp. IPMB12 (BCRC 80908).</title>
        <authorList>
            <person name="Lo W.-S."/>
            <person name="Chang T.-H."/>
            <person name="Kuo C.-H."/>
        </authorList>
    </citation>
    <scope>NUCLEOTIDE SEQUENCE [LARGE SCALE GENOMIC DNA]</scope>
    <source>
        <strain evidence="1 2">IPMB12</strain>
    </source>
</reference>
<protein>
    <submittedName>
        <fullName evidence="1">Ornithine cyclodeaminase family protein</fullName>
    </submittedName>
</protein>
<keyword evidence="2" id="KW-1185">Reference proteome</keyword>